<sequence>MHRGNRKRKVATVTPPDRKVLRTPSPKRPRETGVHFPDEKVDHEVKFVNSTSTEDYSHKVFNDSIHGHIEVHPLCVKIIDTPQFQRLRNIKQLGEIINHI</sequence>
<dbReference type="SUPFAM" id="SSF109604">
    <property type="entry name" value="HD-domain/PDEase-like"/>
    <property type="match status" value="1"/>
</dbReference>
<dbReference type="Gene3D" id="1.10.3210.10">
    <property type="entry name" value="Hypothetical protein af1432"/>
    <property type="match status" value="1"/>
</dbReference>
<dbReference type="AlphaFoldDB" id="A0AAD9QF09"/>
<evidence type="ECO:0000256" key="1">
    <source>
        <dbReference type="SAM" id="MobiDB-lite"/>
    </source>
</evidence>
<dbReference type="GO" id="GO:0008832">
    <property type="term" value="F:dGTPase activity"/>
    <property type="evidence" value="ECO:0007669"/>
    <property type="project" value="TreeGrafter"/>
</dbReference>
<dbReference type="EMBL" id="JARQWQ010000039">
    <property type="protein sequence ID" value="KAK2559746.1"/>
    <property type="molecule type" value="Genomic_DNA"/>
</dbReference>
<feature type="compositionally biased region" description="Basic residues" evidence="1">
    <location>
        <begin position="1"/>
        <end position="10"/>
    </location>
</feature>
<dbReference type="PANTHER" id="PTHR11373">
    <property type="entry name" value="DEOXYNUCLEOSIDE TRIPHOSPHATE TRIPHOSPHOHYDROLASE"/>
    <property type="match status" value="1"/>
</dbReference>
<dbReference type="PANTHER" id="PTHR11373:SF4">
    <property type="entry name" value="DEOXYNUCLEOSIDE TRIPHOSPHATE TRIPHOSPHOHYDROLASE SAMHD1"/>
    <property type="match status" value="1"/>
</dbReference>
<protein>
    <submittedName>
        <fullName evidence="2">Deoxynucleoside triphosphate triphosphohydrolase SAMHD1</fullName>
    </submittedName>
</protein>
<dbReference type="GO" id="GO:0005634">
    <property type="term" value="C:nucleus"/>
    <property type="evidence" value="ECO:0007669"/>
    <property type="project" value="TreeGrafter"/>
</dbReference>
<accession>A0AAD9QF09</accession>
<proteinExistence type="predicted"/>
<dbReference type="InterPro" id="IPR050135">
    <property type="entry name" value="dGTPase-like"/>
</dbReference>
<reference evidence="2" key="2">
    <citation type="journal article" date="2023" name="Science">
        <title>Genomic signatures of disease resistance in endangered staghorn corals.</title>
        <authorList>
            <person name="Vollmer S.V."/>
            <person name="Selwyn J.D."/>
            <person name="Despard B.A."/>
            <person name="Roesel C.L."/>
        </authorList>
    </citation>
    <scope>NUCLEOTIDE SEQUENCE</scope>
    <source>
        <strain evidence="2">K2</strain>
    </source>
</reference>
<name>A0AAD9QF09_ACRCE</name>
<evidence type="ECO:0000313" key="2">
    <source>
        <dbReference type="EMBL" id="KAK2559746.1"/>
    </source>
</evidence>
<dbReference type="Proteomes" id="UP001249851">
    <property type="component" value="Unassembled WGS sequence"/>
</dbReference>
<comment type="caution">
    <text evidence="2">The sequence shown here is derived from an EMBL/GenBank/DDBJ whole genome shotgun (WGS) entry which is preliminary data.</text>
</comment>
<dbReference type="GO" id="GO:0006203">
    <property type="term" value="P:dGTP catabolic process"/>
    <property type="evidence" value="ECO:0007669"/>
    <property type="project" value="TreeGrafter"/>
</dbReference>
<organism evidence="2 3">
    <name type="scientific">Acropora cervicornis</name>
    <name type="common">Staghorn coral</name>
    <dbReference type="NCBI Taxonomy" id="6130"/>
    <lineage>
        <taxon>Eukaryota</taxon>
        <taxon>Metazoa</taxon>
        <taxon>Cnidaria</taxon>
        <taxon>Anthozoa</taxon>
        <taxon>Hexacorallia</taxon>
        <taxon>Scleractinia</taxon>
        <taxon>Astrocoeniina</taxon>
        <taxon>Acroporidae</taxon>
        <taxon>Acropora</taxon>
    </lineage>
</organism>
<feature type="region of interest" description="Disordered" evidence="1">
    <location>
        <begin position="1"/>
        <end position="36"/>
    </location>
</feature>
<feature type="non-terminal residue" evidence="2">
    <location>
        <position position="1"/>
    </location>
</feature>
<gene>
    <name evidence="2" type="ORF">P5673_017838</name>
</gene>
<reference evidence="2" key="1">
    <citation type="journal article" date="2023" name="G3 (Bethesda)">
        <title>Whole genome assembly and annotation of the endangered Caribbean coral Acropora cervicornis.</title>
        <authorList>
            <person name="Selwyn J.D."/>
            <person name="Vollmer S.V."/>
        </authorList>
    </citation>
    <scope>NUCLEOTIDE SEQUENCE</scope>
    <source>
        <strain evidence="2">K2</strain>
    </source>
</reference>
<evidence type="ECO:0000313" key="3">
    <source>
        <dbReference type="Proteomes" id="UP001249851"/>
    </source>
</evidence>
<keyword evidence="3" id="KW-1185">Reference proteome</keyword>